<reference evidence="1" key="1">
    <citation type="submission" date="2019-11" db="EMBL/GenBank/DDBJ databases">
        <title>Bipolaris sorokiniana Genome sequencing.</title>
        <authorList>
            <person name="Wang H."/>
        </authorList>
    </citation>
    <scope>NUCLEOTIDE SEQUENCE</scope>
</reference>
<sequence>MRITAILWAAKARTATPIPRRMQRDQVRKLLGLSDKQWPIFLRVSLAVCQDHAGAKLSDISPPEKEEMIGRIRSALHEEGLPPLDDEAIEWRISKCLPELRVKKRDIEHCHSWEATTETKFPRQLLREAVLAHIDKIPTKNLCYWTQIPQDVRQDVVEEANRRLAEKGMPVVDEAALLYRLRKYMNHWIKSGLVQDTKESKRRNDKTG</sequence>
<proteinExistence type="predicted"/>
<accession>A0A8H5ZRU9</accession>
<comment type="caution">
    <text evidence="1">The sequence shown here is derived from an EMBL/GenBank/DDBJ whole genome shotgun (WGS) entry which is preliminary data.</text>
</comment>
<organism evidence="1 2">
    <name type="scientific">Cochliobolus sativus</name>
    <name type="common">Common root rot and spot blotch fungus</name>
    <name type="synonym">Bipolaris sorokiniana</name>
    <dbReference type="NCBI Taxonomy" id="45130"/>
    <lineage>
        <taxon>Eukaryota</taxon>
        <taxon>Fungi</taxon>
        <taxon>Dikarya</taxon>
        <taxon>Ascomycota</taxon>
        <taxon>Pezizomycotina</taxon>
        <taxon>Dothideomycetes</taxon>
        <taxon>Pleosporomycetidae</taxon>
        <taxon>Pleosporales</taxon>
        <taxon>Pleosporineae</taxon>
        <taxon>Pleosporaceae</taxon>
        <taxon>Bipolaris</taxon>
    </lineage>
</organism>
<dbReference type="EMBL" id="WNKQ01000002">
    <property type="protein sequence ID" value="KAF5853114.1"/>
    <property type="molecule type" value="Genomic_DNA"/>
</dbReference>
<dbReference type="OMA" id="WRISKCL"/>
<gene>
    <name evidence="1" type="ORF">GGP41_001714</name>
</gene>
<protein>
    <submittedName>
        <fullName evidence="1">Uncharacterized protein</fullName>
    </submittedName>
</protein>
<name>A0A8H5ZRU9_COCSA</name>
<dbReference type="AlphaFoldDB" id="A0A8H5ZRU9"/>
<dbReference type="Proteomes" id="UP000624244">
    <property type="component" value="Unassembled WGS sequence"/>
</dbReference>
<evidence type="ECO:0000313" key="1">
    <source>
        <dbReference type="EMBL" id="KAF5853114.1"/>
    </source>
</evidence>
<evidence type="ECO:0000313" key="2">
    <source>
        <dbReference type="Proteomes" id="UP000624244"/>
    </source>
</evidence>